<dbReference type="Gene3D" id="1.10.10.10">
    <property type="entry name" value="Winged helix-like DNA-binding domain superfamily/Winged helix DNA-binding domain"/>
    <property type="match status" value="1"/>
</dbReference>
<keyword evidence="4" id="KW-0804">Transcription</keyword>
<dbReference type="GO" id="GO:0003677">
    <property type="term" value="F:DNA binding"/>
    <property type="evidence" value="ECO:0007669"/>
    <property type="project" value="UniProtKB-KW"/>
</dbReference>
<evidence type="ECO:0000259" key="5">
    <source>
        <dbReference type="Pfam" id="PF04198"/>
    </source>
</evidence>
<dbReference type="GO" id="GO:0030246">
    <property type="term" value="F:carbohydrate binding"/>
    <property type="evidence" value="ECO:0007669"/>
    <property type="project" value="InterPro"/>
</dbReference>
<dbReference type="InterPro" id="IPR036388">
    <property type="entry name" value="WH-like_DNA-bd_sf"/>
</dbReference>
<evidence type="ECO:0000256" key="1">
    <source>
        <dbReference type="ARBA" id="ARBA00010466"/>
    </source>
</evidence>
<evidence type="ECO:0000256" key="2">
    <source>
        <dbReference type="ARBA" id="ARBA00023015"/>
    </source>
</evidence>
<dbReference type="SUPFAM" id="SSF100950">
    <property type="entry name" value="NagB/RpiA/CoA transferase-like"/>
    <property type="match status" value="1"/>
</dbReference>
<reference evidence="6 7" key="1">
    <citation type="submission" date="2020-08" db="EMBL/GenBank/DDBJ databases">
        <title>Genomic Encyclopedia of Type Strains, Phase III (KMG-III): the genomes of soil and plant-associated and newly described type strains.</title>
        <authorList>
            <person name="Whitman W."/>
        </authorList>
    </citation>
    <scope>NUCLEOTIDE SEQUENCE [LARGE SCALE GENOMIC DNA]</scope>
    <source>
        <strain evidence="6 7">CECT 7015</strain>
    </source>
</reference>
<organism evidence="6 7">
    <name type="scientific">Phyllobacterium trifolii</name>
    <dbReference type="NCBI Taxonomy" id="300193"/>
    <lineage>
        <taxon>Bacteria</taxon>
        <taxon>Pseudomonadati</taxon>
        <taxon>Pseudomonadota</taxon>
        <taxon>Alphaproteobacteria</taxon>
        <taxon>Hyphomicrobiales</taxon>
        <taxon>Phyllobacteriaceae</taxon>
        <taxon>Phyllobacterium</taxon>
    </lineage>
</organism>
<dbReference type="Proteomes" id="UP000554520">
    <property type="component" value="Unassembled WGS sequence"/>
</dbReference>
<dbReference type="AlphaFoldDB" id="A0A839UI76"/>
<dbReference type="Pfam" id="PF04198">
    <property type="entry name" value="Sugar-bind"/>
    <property type="match status" value="1"/>
</dbReference>
<comment type="similarity">
    <text evidence="1">Belongs to the SorC transcriptional regulatory family.</text>
</comment>
<dbReference type="EMBL" id="JACHXN010000036">
    <property type="protein sequence ID" value="MBB3149615.1"/>
    <property type="molecule type" value="Genomic_DNA"/>
</dbReference>
<gene>
    <name evidence="6" type="ORF">FHS21_006069</name>
</gene>
<comment type="caution">
    <text evidence="6">The sequence shown here is derived from an EMBL/GenBank/DDBJ whole genome shotgun (WGS) entry which is preliminary data.</text>
</comment>
<dbReference type="Gene3D" id="3.40.50.1360">
    <property type="match status" value="1"/>
</dbReference>
<dbReference type="RefSeq" id="WP_183665495.1">
    <property type="nucleotide sequence ID" value="NZ_JACHXN010000036.1"/>
</dbReference>
<dbReference type="InterPro" id="IPR037171">
    <property type="entry name" value="NagB/RpiA_transferase-like"/>
</dbReference>
<proteinExistence type="inferred from homology"/>
<sequence>MTTLNEADRLKLRIAWAYYVENMTQSEIATRFGINRIRVTRTLAACREEGIVQIRINAPGSEFAALEADLERRWDLRRVIVAPRPANGSDTRLIIAAAAGSYISDQVAENQSIGIGWGRTLRLSLNYIGKRTVPGLSVVALMGGLTAASRMNTYESASHLADILDAVCYYIAAPAFTKDEASKNVLLSQDIILEVLDLAKGVDCAIVSVGSFDEDSTLVSLGLVTQSEVESLREAGSVGDLLGHFLDVDGEVINHPLNKRVVALHPSQLREVKSVILACGGPQKLPAMRAALRGRYVNTLITDEDTARALLP</sequence>
<keyword evidence="7" id="KW-1185">Reference proteome</keyword>
<evidence type="ECO:0000256" key="4">
    <source>
        <dbReference type="ARBA" id="ARBA00023163"/>
    </source>
</evidence>
<protein>
    <submittedName>
        <fullName evidence="6">DNA-binding transcriptional regulator LsrR (DeoR family)</fullName>
    </submittedName>
</protein>
<dbReference type="PANTHER" id="PTHR34294:SF1">
    <property type="entry name" value="TRANSCRIPTIONAL REGULATOR LSRR"/>
    <property type="match status" value="1"/>
</dbReference>
<dbReference type="InterPro" id="IPR051054">
    <property type="entry name" value="SorC_transcr_regulators"/>
</dbReference>
<evidence type="ECO:0000313" key="7">
    <source>
        <dbReference type="Proteomes" id="UP000554520"/>
    </source>
</evidence>
<keyword evidence="3 6" id="KW-0238">DNA-binding</keyword>
<dbReference type="InterPro" id="IPR007324">
    <property type="entry name" value="Sugar-bd_dom_put"/>
</dbReference>
<evidence type="ECO:0000313" key="6">
    <source>
        <dbReference type="EMBL" id="MBB3149615.1"/>
    </source>
</evidence>
<accession>A0A839UI76</accession>
<dbReference type="PANTHER" id="PTHR34294">
    <property type="entry name" value="TRANSCRIPTIONAL REGULATOR-RELATED"/>
    <property type="match status" value="1"/>
</dbReference>
<evidence type="ECO:0000256" key="3">
    <source>
        <dbReference type="ARBA" id="ARBA00023125"/>
    </source>
</evidence>
<name>A0A839UI76_9HYPH</name>
<keyword evidence="2" id="KW-0805">Transcription regulation</keyword>
<feature type="domain" description="Sugar-binding" evidence="5">
    <location>
        <begin position="64"/>
        <end position="311"/>
    </location>
</feature>